<gene>
    <name evidence="10" type="ORF">G5714_008514</name>
</gene>
<keyword evidence="3" id="KW-0732">Signal</keyword>
<dbReference type="InterPro" id="IPR052051">
    <property type="entry name" value="TCR_complex_component"/>
</dbReference>
<proteinExistence type="predicted"/>
<keyword evidence="7" id="KW-0325">Glycoprotein</keyword>
<sequence length="342" mass="38802">MTKLSYITCIILNLCTFAVGTLLYVSQLESAVRVQPGRTTTLHCFTPDDGHFKVFWLKLQNGSALVLVALAESDKTGIIVGEKFQDASKYRLTWNQLSFNLSVLNIEQTDIAVYFCGIIIFNRMFFGNGTRLMFEEHFNGTGLVKEKEDHWSDHLFVYALLTLVPVTVASILLNIILYLQKTDTSKNQRFVRSHKLGAFAGFLLHVSQPESAVRVQPGHTTTLHCFTPDEGHFKVFWLKLQSSSAPVLVALAESDKTGTTDGEKFQDALKYRVTWNQLSFSLSVLNIEQTDIAVYYCGIIIYNWMVFGNGTRLMFEERFNGTEIIKEKEDSCGRSTLIFIRR</sequence>
<dbReference type="InterPro" id="IPR003599">
    <property type="entry name" value="Ig_sub"/>
</dbReference>
<dbReference type="PROSITE" id="PS50835">
    <property type="entry name" value="IG_LIKE"/>
    <property type="match status" value="1"/>
</dbReference>
<evidence type="ECO:0000313" key="11">
    <source>
        <dbReference type="Proteomes" id="UP000579812"/>
    </source>
</evidence>
<keyword evidence="2" id="KW-1003">Cell membrane</keyword>
<dbReference type="InterPro" id="IPR036179">
    <property type="entry name" value="Ig-like_dom_sf"/>
</dbReference>
<dbReference type="InterPro" id="IPR013106">
    <property type="entry name" value="Ig_V-set"/>
</dbReference>
<evidence type="ECO:0000256" key="6">
    <source>
        <dbReference type="ARBA" id="ARBA00023157"/>
    </source>
</evidence>
<dbReference type="InterPro" id="IPR013783">
    <property type="entry name" value="Ig-like_fold"/>
</dbReference>
<dbReference type="PANTHER" id="PTHR19433:SF111">
    <property type="entry name" value="T CELL RECEPTOR ALPHA VARIABLE 4"/>
    <property type="match status" value="1"/>
</dbReference>
<dbReference type="SUPFAM" id="SSF48726">
    <property type="entry name" value="Immunoglobulin"/>
    <property type="match status" value="2"/>
</dbReference>
<dbReference type="GO" id="GO:0002376">
    <property type="term" value="P:immune system process"/>
    <property type="evidence" value="ECO:0007669"/>
    <property type="project" value="UniProtKB-KW"/>
</dbReference>
<reference evidence="10 11" key="1">
    <citation type="submission" date="2020-04" db="EMBL/GenBank/DDBJ databases">
        <title>Chromosome-level genome assembly of a cyprinid fish Onychostoma macrolepis by integration of Nanopore Sequencing, Bionano and Hi-C technology.</title>
        <authorList>
            <person name="Wang D."/>
        </authorList>
    </citation>
    <scope>NUCLEOTIDE SEQUENCE [LARGE SCALE GENOMIC DNA]</scope>
    <source>
        <strain evidence="10">SWU-2019</strain>
        <tissue evidence="10">Muscle</tissue>
    </source>
</reference>
<dbReference type="InterPro" id="IPR007110">
    <property type="entry name" value="Ig-like_dom"/>
</dbReference>
<keyword evidence="8" id="KW-1133">Transmembrane helix</keyword>
<evidence type="ECO:0000256" key="3">
    <source>
        <dbReference type="ARBA" id="ARBA00022729"/>
    </source>
</evidence>
<dbReference type="SMART" id="SM00409">
    <property type="entry name" value="IG"/>
    <property type="match status" value="2"/>
</dbReference>
<dbReference type="Pfam" id="PF07686">
    <property type="entry name" value="V-set"/>
    <property type="match status" value="2"/>
</dbReference>
<comment type="subcellular location">
    <subcellularLocation>
        <location evidence="1">Cell membrane</location>
    </subcellularLocation>
</comment>
<dbReference type="PANTHER" id="PTHR19433">
    <property type="entry name" value="T-CELL RECEPTOR ALPHA CHAIN V REGION-RELATED"/>
    <property type="match status" value="1"/>
</dbReference>
<keyword evidence="6" id="KW-1015">Disulfide bond</keyword>
<feature type="transmembrane region" description="Helical" evidence="8">
    <location>
        <begin position="154"/>
        <end position="179"/>
    </location>
</feature>
<feature type="transmembrane region" description="Helical" evidence="8">
    <location>
        <begin position="6"/>
        <end position="25"/>
    </location>
</feature>
<keyword evidence="4" id="KW-0391">Immunity</keyword>
<evidence type="ECO:0000256" key="5">
    <source>
        <dbReference type="ARBA" id="ARBA00023136"/>
    </source>
</evidence>
<evidence type="ECO:0000256" key="2">
    <source>
        <dbReference type="ARBA" id="ARBA00022475"/>
    </source>
</evidence>
<dbReference type="GO" id="GO:0009617">
    <property type="term" value="P:response to bacterium"/>
    <property type="evidence" value="ECO:0007669"/>
    <property type="project" value="TreeGrafter"/>
</dbReference>
<name>A0A7J6CY07_9TELE</name>
<dbReference type="Proteomes" id="UP000579812">
    <property type="component" value="Unassembled WGS sequence"/>
</dbReference>
<dbReference type="GO" id="GO:0005886">
    <property type="term" value="C:plasma membrane"/>
    <property type="evidence" value="ECO:0007669"/>
    <property type="project" value="UniProtKB-SubCell"/>
</dbReference>
<organism evidence="10 11">
    <name type="scientific">Onychostoma macrolepis</name>
    <dbReference type="NCBI Taxonomy" id="369639"/>
    <lineage>
        <taxon>Eukaryota</taxon>
        <taxon>Metazoa</taxon>
        <taxon>Chordata</taxon>
        <taxon>Craniata</taxon>
        <taxon>Vertebrata</taxon>
        <taxon>Euteleostomi</taxon>
        <taxon>Actinopterygii</taxon>
        <taxon>Neopterygii</taxon>
        <taxon>Teleostei</taxon>
        <taxon>Ostariophysi</taxon>
        <taxon>Cypriniformes</taxon>
        <taxon>Cyprinidae</taxon>
        <taxon>Acrossocheilinae</taxon>
        <taxon>Onychostoma</taxon>
    </lineage>
</organism>
<accession>A0A7J6CY07</accession>
<dbReference type="Gene3D" id="2.60.40.10">
    <property type="entry name" value="Immunoglobulins"/>
    <property type="match status" value="2"/>
</dbReference>
<evidence type="ECO:0000259" key="9">
    <source>
        <dbReference type="PROSITE" id="PS50835"/>
    </source>
</evidence>
<keyword evidence="8" id="KW-0812">Transmembrane</keyword>
<dbReference type="EMBL" id="JAAMOB010000007">
    <property type="protein sequence ID" value="KAF4111483.1"/>
    <property type="molecule type" value="Genomic_DNA"/>
</dbReference>
<protein>
    <recommendedName>
        <fullName evidence="9">Ig-like domain-containing protein</fullName>
    </recommendedName>
</protein>
<dbReference type="CDD" id="cd00099">
    <property type="entry name" value="IgV"/>
    <property type="match status" value="2"/>
</dbReference>
<evidence type="ECO:0000313" key="10">
    <source>
        <dbReference type="EMBL" id="KAF4111483.1"/>
    </source>
</evidence>
<evidence type="ECO:0000256" key="8">
    <source>
        <dbReference type="SAM" id="Phobius"/>
    </source>
</evidence>
<evidence type="ECO:0000256" key="4">
    <source>
        <dbReference type="ARBA" id="ARBA00022859"/>
    </source>
</evidence>
<feature type="domain" description="Ig-like" evidence="9">
    <location>
        <begin position="204"/>
        <end position="297"/>
    </location>
</feature>
<dbReference type="AlphaFoldDB" id="A0A7J6CY07"/>
<evidence type="ECO:0000256" key="7">
    <source>
        <dbReference type="ARBA" id="ARBA00023180"/>
    </source>
</evidence>
<comment type="caution">
    <text evidence="10">The sequence shown here is derived from an EMBL/GenBank/DDBJ whole genome shotgun (WGS) entry which is preliminary data.</text>
</comment>
<keyword evidence="5 8" id="KW-0472">Membrane</keyword>
<keyword evidence="11" id="KW-1185">Reference proteome</keyword>
<evidence type="ECO:0000256" key="1">
    <source>
        <dbReference type="ARBA" id="ARBA00004236"/>
    </source>
</evidence>